<protein>
    <recommendedName>
        <fullName evidence="3">Sulfotransferase family protein</fullName>
    </recommendedName>
</protein>
<dbReference type="AlphaFoldDB" id="A0A1E5XT89"/>
<dbReference type="PANTHER" id="PTHR36978:SF4">
    <property type="entry name" value="P-LOOP CONTAINING NUCLEOSIDE TRIPHOSPHATE HYDROLASE PROTEIN"/>
    <property type="match status" value="1"/>
</dbReference>
<evidence type="ECO:0000313" key="2">
    <source>
        <dbReference type="Proteomes" id="UP000095463"/>
    </source>
</evidence>
<comment type="caution">
    <text evidence="1">The sequence shown here is derived from an EMBL/GenBank/DDBJ whole genome shotgun (WGS) entry which is preliminary data.</text>
</comment>
<dbReference type="Proteomes" id="UP000095463">
    <property type="component" value="Unassembled WGS sequence"/>
</dbReference>
<dbReference type="Gene3D" id="3.40.50.300">
    <property type="entry name" value="P-loop containing nucleotide triphosphate hydrolases"/>
    <property type="match status" value="1"/>
</dbReference>
<keyword evidence="2" id="KW-1185">Reference proteome</keyword>
<reference evidence="1 2" key="1">
    <citation type="journal article" date="2015" name="Genome Announc.">
        <title>Genome Assemblies of Three Soil-Associated Devosia species: D. insulae, D. limi, and D. soli.</title>
        <authorList>
            <person name="Hassan Y.I."/>
            <person name="Lepp D."/>
            <person name="Zhou T."/>
        </authorList>
    </citation>
    <scope>NUCLEOTIDE SEQUENCE [LARGE SCALE GENOMIC DNA]</scope>
    <source>
        <strain evidence="1 2">DS-56</strain>
    </source>
</reference>
<evidence type="ECO:0008006" key="3">
    <source>
        <dbReference type="Google" id="ProtNLM"/>
    </source>
</evidence>
<dbReference type="SUPFAM" id="SSF52540">
    <property type="entry name" value="P-loop containing nucleoside triphosphate hydrolases"/>
    <property type="match status" value="1"/>
</dbReference>
<dbReference type="Pfam" id="PF17784">
    <property type="entry name" value="Sulfotransfer_4"/>
    <property type="match status" value="1"/>
</dbReference>
<evidence type="ECO:0000313" key="1">
    <source>
        <dbReference type="EMBL" id="OEO31803.1"/>
    </source>
</evidence>
<name>A0A1E5XT89_9HYPH</name>
<dbReference type="InterPro" id="IPR027417">
    <property type="entry name" value="P-loop_NTPase"/>
</dbReference>
<dbReference type="InterPro" id="IPR040632">
    <property type="entry name" value="Sulfotransfer_4"/>
</dbReference>
<dbReference type="RefSeq" id="WP_069909063.1">
    <property type="nucleotide sequence ID" value="NZ_LAJE02000123.1"/>
</dbReference>
<proteinExistence type="predicted"/>
<dbReference type="EMBL" id="LAJE02000123">
    <property type="protein sequence ID" value="OEO31803.1"/>
    <property type="molecule type" value="Genomic_DNA"/>
</dbReference>
<organism evidence="1 2">
    <name type="scientific">Devosia insulae DS-56</name>
    <dbReference type="NCBI Taxonomy" id="1116389"/>
    <lineage>
        <taxon>Bacteria</taxon>
        <taxon>Pseudomonadati</taxon>
        <taxon>Pseudomonadota</taxon>
        <taxon>Alphaproteobacteria</taxon>
        <taxon>Hyphomicrobiales</taxon>
        <taxon>Devosiaceae</taxon>
        <taxon>Devosia</taxon>
    </lineage>
</organism>
<dbReference type="PANTHER" id="PTHR36978">
    <property type="entry name" value="P-LOOP CONTAINING NUCLEOTIDE TRIPHOSPHATE HYDROLASE"/>
    <property type="match status" value="1"/>
</dbReference>
<gene>
    <name evidence="1" type="ORF">VW23_014645</name>
</gene>
<dbReference type="OrthoDB" id="9806624at2"/>
<accession>A0A1E5XT89</accession>
<sequence length="210" mass="23555">MTLEIIGPGFGRTGTNSLKVALEHLGYGPAHHMFEVRDHPEQLPGWQALADGGRPDWDALFRGYRSQVDWPGARYWRELADHYPDAKVILTVRDADEWFDSVEATIARFIAGRGSYDDPHANGIANMANRLIVDGVFDGRMFERPYATALFNAHIAEVQATIPASRLLTFDVREGWEPLCAFLALPVPGISFPRLNSSKQFLTEEWAEEA</sequence>